<dbReference type="STRING" id="105231.A0A1Y1HJP1"/>
<dbReference type="InterPro" id="IPR005182">
    <property type="entry name" value="YdbS-like_PH"/>
</dbReference>
<dbReference type="OrthoDB" id="3001at2759"/>
<dbReference type="OMA" id="WGDMVLT"/>
<evidence type="ECO:0000256" key="1">
    <source>
        <dbReference type="SAM" id="Phobius"/>
    </source>
</evidence>
<evidence type="ECO:0000313" key="4">
    <source>
        <dbReference type="Proteomes" id="UP000054558"/>
    </source>
</evidence>
<reference evidence="3 4" key="1">
    <citation type="journal article" date="2014" name="Nat. Commun.">
        <title>Klebsormidium flaccidum genome reveals primary factors for plant terrestrial adaptation.</title>
        <authorList>
            <person name="Hori K."/>
            <person name="Maruyama F."/>
            <person name="Fujisawa T."/>
            <person name="Togashi T."/>
            <person name="Yamamoto N."/>
            <person name="Seo M."/>
            <person name="Sato S."/>
            <person name="Yamada T."/>
            <person name="Mori H."/>
            <person name="Tajima N."/>
            <person name="Moriyama T."/>
            <person name="Ikeuchi M."/>
            <person name="Watanabe M."/>
            <person name="Wada H."/>
            <person name="Kobayashi K."/>
            <person name="Saito M."/>
            <person name="Masuda T."/>
            <person name="Sasaki-Sekimoto Y."/>
            <person name="Mashiguchi K."/>
            <person name="Awai K."/>
            <person name="Shimojima M."/>
            <person name="Masuda S."/>
            <person name="Iwai M."/>
            <person name="Nobusawa T."/>
            <person name="Narise T."/>
            <person name="Kondo S."/>
            <person name="Saito H."/>
            <person name="Sato R."/>
            <person name="Murakawa M."/>
            <person name="Ihara Y."/>
            <person name="Oshima-Yamada Y."/>
            <person name="Ohtaka K."/>
            <person name="Satoh M."/>
            <person name="Sonobe K."/>
            <person name="Ishii M."/>
            <person name="Ohtani R."/>
            <person name="Kanamori-Sato M."/>
            <person name="Honoki R."/>
            <person name="Miyazaki D."/>
            <person name="Mochizuki H."/>
            <person name="Umetsu J."/>
            <person name="Higashi K."/>
            <person name="Shibata D."/>
            <person name="Kamiya Y."/>
            <person name="Sato N."/>
            <person name="Nakamura Y."/>
            <person name="Tabata S."/>
            <person name="Ida S."/>
            <person name="Kurokawa K."/>
            <person name="Ohta H."/>
        </authorList>
    </citation>
    <scope>NUCLEOTIDE SEQUENCE [LARGE SCALE GENOMIC DNA]</scope>
    <source>
        <strain evidence="3 4">NIES-2285</strain>
    </source>
</reference>
<feature type="domain" description="YdbS-like PH" evidence="2">
    <location>
        <begin position="44"/>
        <end position="111"/>
    </location>
</feature>
<dbReference type="PANTHER" id="PTHR35688:SF2">
    <property type="entry name" value="NAD(P)-LINKED OXIDOREDUCTASE SUPERFAMILY PROTEIN"/>
    <property type="match status" value="1"/>
</dbReference>
<keyword evidence="1" id="KW-0812">Transmembrane</keyword>
<evidence type="ECO:0000259" key="2">
    <source>
        <dbReference type="Pfam" id="PF03703"/>
    </source>
</evidence>
<sequence>MMAKEQVFFDGGPHWGDLAVNLVFGISVLWLPLTVAAVARGLLARYRFTDQRVTIIGGLSGEDRRDFSYKDVKDVKYVPRFLGDWGDLVISLNNGDQIECQRIPKHKEIAAFVEKQAAAAKPGNVAAGAKGQ</sequence>
<protein>
    <recommendedName>
        <fullName evidence="2">YdbS-like PH domain-containing protein</fullName>
    </recommendedName>
</protein>
<dbReference type="PANTHER" id="PTHR35688">
    <property type="entry name" value="NAD(P)-LINKED OXIDOREDUCTASE SUPERFAMILY PROTEIN"/>
    <property type="match status" value="1"/>
</dbReference>
<dbReference type="Pfam" id="PF03703">
    <property type="entry name" value="bPH_2"/>
    <property type="match status" value="1"/>
</dbReference>
<dbReference type="AlphaFoldDB" id="A0A1Y1HJP1"/>
<feature type="transmembrane region" description="Helical" evidence="1">
    <location>
        <begin position="20"/>
        <end position="43"/>
    </location>
</feature>
<dbReference type="Proteomes" id="UP000054558">
    <property type="component" value="Unassembled WGS sequence"/>
</dbReference>
<organism evidence="3 4">
    <name type="scientific">Klebsormidium nitens</name>
    <name type="common">Green alga</name>
    <name type="synonym">Ulothrix nitens</name>
    <dbReference type="NCBI Taxonomy" id="105231"/>
    <lineage>
        <taxon>Eukaryota</taxon>
        <taxon>Viridiplantae</taxon>
        <taxon>Streptophyta</taxon>
        <taxon>Klebsormidiophyceae</taxon>
        <taxon>Klebsormidiales</taxon>
        <taxon>Klebsormidiaceae</taxon>
        <taxon>Klebsormidium</taxon>
    </lineage>
</organism>
<proteinExistence type="predicted"/>
<dbReference type="EMBL" id="DF236957">
    <property type="protein sequence ID" value="GAQ78123.1"/>
    <property type="molecule type" value="Genomic_DNA"/>
</dbReference>
<keyword evidence="1" id="KW-0472">Membrane</keyword>
<evidence type="ECO:0000313" key="3">
    <source>
        <dbReference type="EMBL" id="GAQ78123.1"/>
    </source>
</evidence>
<gene>
    <name evidence="3" type="ORF">KFL_000080270</name>
</gene>
<accession>A0A1Y1HJP1</accession>
<keyword evidence="1" id="KW-1133">Transmembrane helix</keyword>
<keyword evidence="4" id="KW-1185">Reference proteome</keyword>
<name>A0A1Y1HJP1_KLENI</name>